<comment type="caution">
    <text evidence="1">The sequence shown here is derived from an EMBL/GenBank/DDBJ whole genome shotgun (WGS) entry which is preliminary data.</text>
</comment>
<accession>A0A4Z2FL65</accession>
<gene>
    <name evidence="1" type="ORF">EYF80_047830</name>
</gene>
<protein>
    <submittedName>
        <fullName evidence="1">Uncharacterized protein</fullName>
    </submittedName>
</protein>
<reference evidence="1 2" key="1">
    <citation type="submission" date="2019-03" db="EMBL/GenBank/DDBJ databases">
        <title>First draft genome of Liparis tanakae, snailfish: a comprehensive survey of snailfish specific genes.</title>
        <authorList>
            <person name="Kim W."/>
            <person name="Song I."/>
            <person name="Jeong J.-H."/>
            <person name="Kim D."/>
            <person name="Kim S."/>
            <person name="Ryu S."/>
            <person name="Song J.Y."/>
            <person name="Lee S.K."/>
        </authorList>
    </citation>
    <scope>NUCLEOTIDE SEQUENCE [LARGE SCALE GENOMIC DNA]</scope>
    <source>
        <tissue evidence="1">Muscle</tissue>
    </source>
</reference>
<sequence>MKALSCGRDVDCFTSSEASVQRLVFPGFNLQMLSLRFNSIDLLTPHKYFQVGPLWSRPADLLQLHRDLNPKQTVI</sequence>
<evidence type="ECO:0000313" key="2">
    <source>
        <dbReference type="Proteomes" id="UP000314294"/>
    </source>
</evidence>
<dbReference type="Proteomes" id="UP000314294">
    <property type="component" value="Unassembled WGS sequence"/>
</dbReference>
<organism evidence="1 2">
    <name type="scientific">Liparis tanakae</name>
    <name type="common">Tanaka's snailfish</name>
    <dbReference type="NCBI Taxonomy" id="230148"/>
    <lineage>
        <taxon>Eukaryota</taxon>
        <taxon>Metazoa</taxon>
        <taxon>Chordata</taxon>
        <taxon>Craniata</taxon>
        <taxon>Vertebrata</taxon>
        <taxon>Euteleostomi</taxon>
        <taxon>Actinopterygii</taxon>
        <taxon>Neopterygii</taxon>
        <taxon>Teleostei</taxon>
        <taxon>Neoteleostei</taxon>
        <taxon>Acanthomorphata</taxon>
        <taxon>Eupercaria</taxon>
        <taxon>Perciformes</taxon>
        <taxon>Cottioidei</taxon>
        <taxon>Cottales</taxon>
        <taxon>Liparidae</taxon>
        <taxon>Liparis</taxon>
    </lineage>
</organism>
<dbReference type="EMBL" id="SRLO01001068">
    <property type="protein sequence ID" value="TNN41996.1"/>
    <property type="molecule type" value="Genomic_DNA"/>
</dbReference>
<name>A0A4Z2FL65_9TELE</name>
<proteinExistence type="predicted"/>
<keyword evidence="2" id="KW-1185">Reference proteome</keyword>
<evidence type="ECO:0000313" key="1">
    <source>
        <dbReference type="EMBL" id="TNN41996.1"/>
    </source>
</evidence>
<dbReference type="AlphaFoldDB" id="A0A4Z2FL65"/>